<organism evidence="2 3">
    <name type="scientific">Halogeometricum borinquense</name>
    <dbReference type="NCBI Taxonomy" id="60847"/>
    <lineage>
        <taxon>Archaea</taxon>
        <taxon>Methanobacteriati</taxon>
        <taxon>Methanobacteriota</taxon>
        <taxon>Stenosarchaea group</taxon>
        <taxon>Halobacteria</taxon>
        <taxon>Halobacteriales</taxon>
        <taxon>Haloferacaceae</taxon>
        <taxon>Halogeometricum</taxon>
    </lineage>
</organism>
<dbReference type="Proteomes" id="UP000465846">
    <property type="component" value="Chromosome"/>
</dbReference>
<evidence type="ECO:0000256" key="1">
    <source>
        <dbReference type="SAM" id="MobiDB-lite"/>
    </source>
</evidence>
<name>A0A6C0US52_9EURY</name>
<sequence>MPSDEDESSHQSDRNDGQELLDALDAIGIDRMNELILDAWKQVDWDDMDGTDEPMPRADGSDADIRAEIDIDSASVTDTEQDADSDPNTESDV</sequence>
<accession>A0A6C0US52</accession>
<dbReference type="EMBL" id="CP048739">
    <property type="protein sequence ID" value="QIB75778.1"/>
    <property type="molecule type" value="Genomic_DNA"/>
</dbReference>
<dbReference type="GeneID" id="44081083"/>
<feature type="compositionally biased region" description="Basic and acidic residues" evidence="1">
    <location>
        <begin position="54"/>
        <end position="69"/>
    </location>
</feature>
<feature type="region of interest" description="Disordered" evidence="1">
    <location>
        <begin position="44"/>
        <end position="93"/>
    </location>
</feature>
<proteinExistence type="predicted"/>
<protein>
    <submittedName>
        <fullName evidence="2">Uncharacterized protein</fullName>
    </submittedName>
</protein>
<dbReference type="AlphaFoldDB" id="A0A6C0US52"/>
<gene>
    <name evidence="2" type="ORF">G3I44_16740</name>
</gene>
<dbReference type="RefSeq" id="WP_163487517.1">
    <property type="nucleotide sequence ID" value="NZ_CP048739.1"/>
</dbReference>
<evidence type="ECO:0000313" key="3">
    <source>
        <dbReference type="Proteomes" id="UP000465846"/>
    </source>
</evidence>
<feature type="compositionally biased region" description="Acidic residues" evidence="1">
    <location>
        <begin position="79"/>
        <end position="93"/>
    </location>
</feature>
<reference evidence="2 3" key="1">
    <citation type="submission" date="2020-02" db="EMBL/GenBank/DDBJ databases">
        <title>Whole genome sequence of Halogeometricum borinquense strain wsp4.</title>
        <authorList>
            <person name="Verma D.K."/>
            <person name="Gopal K."/>
            <person name="Prasad E.S."/>
        </authorList>
    </citation>
    <scope>NUCLEOTIDE SEQUENCE [LARGE SCALE GENOMIC DNA]</scope>
    <source>
        <strain evidence="3">wsp4</strain>
    </source>
</reference>
<evidence type="ECO:0000313" key="2">
    <source>
        <dbReference type="EMBL" id="QIB75778.1"/>
    </source>
</evidence>